<evidence type="ECO:0000313" key="1">
    <source>
        <dbReference type="EMBL" id="PWE20416.1"/>
    </source>
</evidence>
<proteinExistence type="predicted"/>
<dbReference type="Proteomes" id="UP000245014">
    <property type="component" value="Unassembled WGS sequence"/>
</dbReference>
<protein>
    <submittedName>
        <fullName evidence="1">Uncharacterized protein</fullName>
    </submittedName>
</protein>
<comment type="caution">
    <text evidence="1">The sequence shown here is derived from an EMBL/GenBank/DDBJ whole genome shotgun (WGS) entry which is preliminary data.</text>
</comment>
<reference evidence="1 2" key="1">
    <citation type="submission" date="2018-05" db="EMBL/GenBank/DDBJ databases">
        <title>Antimicrobial susceptibility testing and genomic analysis of Arcobacter skirrowii strains and one Arcobacter butzleri isolated from German poultry farms.</title>
        <authorList>
            <person name="Haenel I."/>
            <person name="Hotzel H."/>
            <person name="Tomaso H."/>
            <person name="Busch A."/>
        </authorList>
    </citation>
    <scope>NUCLEOTIDE SEQUENCE [LARGE SCALE GENOMIC DNA]</scope>
    <source>
        <strain evidence="2">v</strain>
    </source>
</reference>
<dbReference type="AlphaFoldDB" id="A0A2U2BZD7"/>
<dbReference type="EMBL" id="QEYI01000007">
    <property type="protein sequence ID" value="PWE20416.1"/>
    <property type="molecule type" value="Genomic_DNA"/>
</dbReference>
<sequence length="178" mass="21777">MEELKYIIEQQNINDLNNLRIELYYGTLNDYRNILDKFRNVRFFHVIGYEMDFQARNNIENKMDFYNIEIDKNINSELLQRNIRASHHFLNFLNEDLKFSMEKLYEITLSCTDYRKLDKGQKNFLKDSYVKARYMHLLCTTQLYKNFLNKSIDYLSDIKLEMKFWIFGPCSLLVYLYM</sequence>
<evidence type="ECO:0000313" key="2">
    <source>
        <dbReference type="Proteomes" id="UP000245014"/>
    </source>
</evidence>
<organism evidence="1 2">
    <name type="scientific">Aliarcobacter skirrowii</name>
    <dbReference type="NCBI Taxonomy" id="28200"/>
    <lineage>
        <taxon>Bacteria</taxon>
        <taxon>Pseudomonadati</taxon>
        <taxon>Campylobacterota</taxon>
        <taxon>Epsilonproteobacteria</taxon>
        <taxon>Campylobacterales</taxon>
        <taxon>Arcobacteraceae</taxon>
        <taxon>Aliarcobacter</taxon>
    </lineage>
</organism>
<dbReference type="RefSeq" id="WP_109158650.1">
    <property type="nucleotide sequence ID" value="NZ_QEYI01000007.1"/>
</dbReference>
<name>A0A2U2BZD7_9BACT</name>
<gene>
    <name evidence="1" type="ORF">DF188_08070</name>
</gene>
<accession>A0A2U2BZD7</accession>